<sequence length="111" mass="12266">MDWAEFPLFETAGLAEQGGSCKWRAPVGVDLASWDNEMALWRPPGTKEDCISPMQHAEPQGDDPCLSYSLERSSAALRCLTVWASVRFGSDQAVNCVLHTRREQGSRPNAL</sequence>
<keyword evidence="2" id="KW-1185">Reference proteome</keyword>
<reference evidence="1 2" key="1">
    <citation type="journal article" date="2019" name="Appl. Microbiol. Biotechnol.">
        <title>Genome sequence of Isaria javanica and comparative genome analysis insights into family S53 peptidase evolution in fungal entomopathogens.</title>
        <authorList>
            <person name="Lin R."/>
            <person name="Zhang X."/>
            <person name="Xin B."/>
            <person name="Zou M."/>
            <person name="Gao Y."/>
            <person name="Qin F."/>
            <person name="Hu Q."/>
            <person name="Xie B."/>
            <person name="Cheng X."/>
        </authorList>
    </citation>
    <scope>NUCLEOTIDE SEQUENCE [LARGE SCALE GENOMIC DNA]</scope>
    <source>
        <strain evidence="1 2">IJ1G</strain>
    </source>
</reference>
<dbReference type="AlphaFoldDB" id="A0A545VE98"/>
<dbReference type="Proteomes" id="UP000315783">
    <property type="component" value="Unassembled WGS sequence"/>
</dbReference>
<protein>
    <submittedName>
        <fullName evidence="1">Uncharacterized protein</fullName>
    </submittedName>
</protein>
<comment type="caution">
    <text evidence="1">The sequence shown here is derived from an EMBL/GenBank/DDBJ whole genome shotgun (WGS) entry which is preliminary data.</text>
</comment>
<accession>A0A545VE98</accession>
<name>A0A545VE98_9HYPO</name>
<organism evidence="1 2">
    <name type="scientific">Cordyceps javanica</name>
    <dbReference type="NCBI Taxonomy" id="43265"/>
    <lineage>
        <taxon>Eukaryota</taxon>
        <taxon>Fungi</taxon>
        <taxon>Dikarya</taxon>
        <taxon>Ascomycota</taxon>
        <taxon>Pezizomycotina</taxon>
        <taxon>Sordariomycetes</taxon>
        <taxon>Hypocreomycetidae</taxon>
        <taxon>Hypocreales</taxon>
        <taxon>Cordycipitaceae</taxon>
        <taxon>Cordyceps</taxon>
    </lineage>
</organism>
<evidence type="ECO:0000313" key="1">
    <source>
        <dbReference type="EMBL" id="TQW00052.1"/>
    </source>
</evidence>
<gene>
    <name evidence="1" type="ORF">IF1G_02266</name>
</gene>
<evidence type="ECO:0000313" key="2">
    <source>
        <dbReference type="Proteomes" id="UP000315783"/>
    </source>
</evidence>
<dbReference type="EMBL" id="SPUK01000002">
    <property type="protein sequence ID" value="TQW00052.1"/>
    <property type="molecule type" value="Genomic_DNA"/>
</dbReference>
<proteinExistence type="predicted"/>